<dbReference type="InterPro" id="IPR036852">
    <property type="entry name" value="Peptidase_S8/S53_dom_sf"/>
</dbReference>
<keyword evidence="10" id="KW-1185">Reference proteome</keyword>
<accession>D1AJW3</accession>
<dbReference type="Pfam" id="PF03797">
    <property type="entry name" value="Autotransporter"/>
    <property type="match status" value="1"/>
</dbReference>
<dbReference type="InterPro" id="IPR015500">
    <property type="entry name" value="Peptidase_S8_subtilisin-rel"/>
</dbReference>
<dbReference type="EMBL" id="CP001739">
    <property type="protein sequence ID" value="ACZ07020.1"/>
    <property type="molecule type" value="Genomic_DNA"/>
</dbReference>
<feature type="region of interest" description="Disordered" evidence="6">
    <location>
        <begin position="22"/>
        <end position="56"/>
    </location>
</feature>
<dbReference type="eggNOG" id="COG1404">
    <property type="taxonomic scope" value="Bacteria"/>
</dbReference>
<name>D1AJW3_SEBTE</name>
<keyword evidence="1 5" id="KW-0645">Protease</keyword>
<dbReference type="HOGENOM" id="CLU_005887_0_0_0"/>
<dbReference type="PANTHER" id="PTHR35037">
    <property type="entry name" value="C-TERMINAL REGION OF AIDA-LIKE PROTEIN"/>
    <property type="match status" value="1"/>
</dbReference>
<feature type="active site" description="Charge relay system" evidence="5">
    <location>
        <position position="274"/>
    </location>
</feature>
<feature type="domain" description="Autotransporter" evidence="8">
    <location>
        <begin position="628"/>
        <end position="909"/>
    </location>
</feature>
<evidence type="ECO:0000256" key="1">
    <source>
        <dbReference type="ARBA" id="ARBA00022670"/>
    </source>
</evidence>
<evidence type="ECO:0000259" key="8">
    <source>
        <dbReference type="PROSITE" id="PS51208"/>
    </source>
</evidence>
<dbReference type="Pfam" id="PF12951">
    <property type="entry name" value="PATR"/>
    <property type="match status" value="1"/>
</dbReference>
<comment type="similarity">
    <text evidence="5">Belongs to the peptidase S8 family.</text>
</comment>
<dbReference type="Gene3D" id="3.40.50.200">
    <property type="entry name" value="Peptidase S8/S53 domain"/>
    <property type="match status" value="1"/>
</dbReference>
<feature type="compositionally biased region" description="Gly residues" evidence="6">
    <location>
        <begin position="22"/>
        <end position="32"/>
    </location>
</feature>
<evidence type="ECO:0000313" key="10">
    <source>
        <dbReference type="Proteomes" id="UP000000845"/>
    </source>
</evidence>
<proteinExistence type="inferred from homology"/>
<dbReference type="PRINTS" id="PR00723">
    <property type="entry name" value="SUBTILISIN"/>
</dbReference>
<dbReference type="Gene3D" id="2.40.128.130">
    <property type="entry name" value="Autotransporter beta-domain"/>
    <property type="match status" value="1"/>
</dbReference>
<keyword evidence="2 7" id="KW-0732">Signal</keyword>
<evidence type="ECO:0000256" key="5">
    <source>
        <dbReference type="PROSITE-ProRule" id="PRU01240"/>
    </source>
</evidence>
<dbReference type="PROSITE" id="PS51257">
    <property type="entry name" value="PROKAR_LIPOPROTEIN"/>
    <property type="match status" value="1"/>
</dbReference>
<feature type="active site" description="Charge relay system" evidence="5">
    <location>
        <position position="103"/>
    </location>
</feature>
<keyword evidence="3 5" id="KW-0378">Hydrolase</keyword>
<keyword evidence="4 5" id="KW-0720">Serine protease</keyword>
<dbReference type="eggNOG" id="COG4625">
    <property type="taxonomic scope" value="Bacteria"/>
</dbReference>
<dbReference type="InterPro" id="IPR000209">
    <property type="entry name" value="Peptidase_S8/S53_dom"/>
</dbReference>
<protein>
    <submittedName>
        <fullName evidence="9">Outer membrane autotransporter barrel domain protein</fullName>
    </submittedName>
</protein>
<dbReference type="InterPro" id="IPR036709">
    <property type="entry name" value="Autotransporte_beta_dom_sf"/>
</dbReference>
<evidence type="ECO:0000256" key="3">
    <source>
        <dbReference type="ARBA" id="ARBA00022801"/>
    </source>
</evidence>
<dbReference type="STRING" id="526218.Sterm_0135"/>
<dbReference type="InterPro" id="IPR034061">
    <property type="entry name" value="Peptidases_S8_Autotransporter"/>
</dbReference>
<evidence type="ECO:0000256" key="4">
    <source>
        <dbReference type="ARBA" id="ARBA00022825"/>
    </source>
</evidence>
<dbReference type="InterPro" id="IPR023828">
    <property type="entry name" value="Peptidase_S8_Ser-AS"/>
</dbReference>
<evidence type="ECO:0000256" key="6">
    <source>
        <dbReference type="SAM" id="MobiDB-lite"/>
    </source>
</evidence>
<evidence type="ECO:0000256" key="7">
    <source>
        <dbReference type="SAM" id="SignalP"/>
    </source>
</evidence>
<dbReference type="NCBIfam" id="TIGR02601">
    <property type="entry name" value="autotrns_rpt"/>
    <property type="match status" value="1"/>
</dbReference>
<dbReference type="GO" id="GO:0006508">
    <property type="term" value="P:proteolysis"/>
    <property type="evidence" value="ECO:0007669"/>
    <property type="project" value="UniProtKB-KW"/>
</dbReference>
<feature type="signal peptide" evidence="7">
    <location>
        <begin position="1"/>
        <end position="18"/>
    </location>
</feature>
<dbReference type="PROSITE" id="PS51208">
    <property type="entry name" value="AUTOTRANSPORTER"/>
    <property type="match status" value="1"/>
</dbReference>
<dbReference type="PANTHER" id="PTHR35037:SF3">
    <property type="entry name" value="C-TERMINAL REGION OF AIDA-LIKE PROTEIN"/>
    <property type="match status" value="1"/>
</dbReference>
<dbReference type="AlphaFoldDB" id="D1AJW3"/>
<dbReference type="RefSeq" id="WP_012859620.1">
    <property type="nucleotide sequence ID" value="NC_013517.1"/>
</dbReference>
<gene>
    <name evidence="9" type="ordered locus">Sterm_0135</name>
</gene>
<dbReference type="CDD" id="cd04848">
    <property type="entry name" value="Peptidases_S8_Autotransporter_serine_protease_like"/>
    <property type="match status" value="1"/>
</dbReference>
<dbReference type="PROSITE" id="PS51892">
    <property type="entry name" value="SUBTILASE"/>
    <property type="match status" value="1"/>
</dbReference>
<dbReference type="KEGG" id="str:Sterm_0135"/>
<dbReference type="SMART" id="SM00869">
    <property type="entry name" value="Autotransporter"/>
    <property type="match status" value="1"/>
</dbReference>
<dbReference type="InterPro" id="IPR013425">
    <property type="entry name" value="Autotrns_rpt"/>
</dbReference>
<dbReference type="PROSITE" id="PS00138">
    <property type="entry name" value="SUBTILASE_SER"/>
    <property type="match status" value="1"/>
</dbReference>
<dbReference type="SUPFAM" id="SSF52743">
    <property type="entry name" value="Subtilisin-like"/>
    <property type="match status" value="1"/>
</dbReference>
<organism evidence="9 10">
    <name type="scientific">Sebaldella termitidis (strain ATCC 33386 / NCTC 11300)</name>
    <dbReference type="NCBI Taxonomy" id="526218"/>
    <lineage>
        <taxon>Bacteria</taxon>
        <taxon>Fusobacteriati</taxon>
        <taxon>Fusobacteriota</taxon>
        <taxon>Fusobacteriia</taxon>
        <taxon>Fusobacteriales</taxon>
        <taxon>Leptotrichiaceae</taxon>
        <taxon>Sebaldella</taxon>
    </lineage>
</organism>
<reference evidence="10" key="1">
    <citation type="submission" date="2009-09" db="EMBL/GenBank/DDBJ databases">
        <title>The complete chromosome of Sebaldella termitidis ATCC 33386.</title>
        <authorList>
            <consortium name="US DOE Joint Genome Institute (JGI-PGF)"/>
            <person name="Lucas S."/>
            <person name="Copeland A."/>
            <person name="Lapidus A."/>
            <person name="Glavina del Rio T."/>
            <person name="Dalin E."/>
            <person name="Tice H."/>
            <person name="Bruce D."/>
            <person name="Goodwin L."/>
            <person name="Pitluck S."/>
            <person name="Kyrpides N."/>
            <person name="Mavromatis K."/>
            <person name="Ivanova N."/>
            <person name="Mikhailova N."/>
            <person name="Sims D."/>
            <person name="Meincke L."/>
            <person name="Brettin T."/>
            <person name="Detter J.C."/>
            <person name="Han C."/>
            <person name="Larimer F."/>
            <person name="Land M."/>
            <person name="Hauser L."/>
            <person name="Markowitz V."/>
            <person name="Cheng J.F."/>
            <person name="Hugenholtz P."/>
            <person name="Woyke T."/>
            <person name="Wu D."/>
            <person name="Eisen J.A."/>
        </authorList>
    </citation>
    <scope>NUCLEOTIDE SEQUENCE [LARGE SCALE GENOMIC DNA]</scope>
    <source>
        <strain evidence="10">ATCC 33386 / NCTC 11300</strain>
    </source>
</reference>
<dbReference type="SUPFAM" id="SSF103515">
    <property type="entry name" value="Autotransporter"/>
    <property type="match status" value="1"/>
</dbReference>
<reference evidence="9 10" key="2">
    <citation type="journal article" date="2010" name="Stand. Genomic Sci.">
        <title>Complete genome sequence of Sebaldella termitidis type strain (NCTC 11300).</title>
        <authorList>
            <person name="Harmon-Smith M."/>
            <person name="Celia L."/>
            <person name="Chertkov O."/>
            <person name="Lapidus A."/>
            <person name="Copeland A."/>
            <person name="Glavina Del Rio T."/>
            <person name="Nolan M."/>
            <person name="Lucas S."/>
            <person name="Tice H."/>
            <person name="Cheng J.F."/>
            <person name="Han C."/>
            <person name="Detter J.C."/>
            <person name="Bruce D."/>
            <person name="Goodwin L."/>
            <person name="Pitluck S."/>
            <person name="Pati A."/>
            <person name="Liolios K."/>
            <person name="Ivanova N."/>
            <person name="Mavromatis K."/>
            <person name="Mikhailova N."/>
            <person name="Chen A."/>
            <person name="Palaniappan K."/>
            <person name="Land M."/>
            <person name="Hauser L."/>
            <person name="Chang Y.J."/>
            <person name="Jeffries C.D."/>
            <person name="Brettin T."/>
            <person name="Goker M."/>
            <person name="Beck B."/>
            <person name="Bristow J."/>
            <person name="Eisen J.A."/>
            <person name="Markowitz V."/>
            <person name="Hugenholtz P."/>
            <person name="Kyrpides N.C."/>
            <person name="Klenk H.P."/>
            <person name="Chen F."/>
        </authorList>
    </citation>
    <scope>NUCLEOTIDE SEQUENCE [LARGE SCALE GENOMIC DNA]</scope>
    <source>
        <strain evidence="10">ATCC 33386 / NCTC 11300</strain>
    </source>
</reference>
<dbReference type="InterPro" id="IPR005546">
    <property type="entry name" value="Autotransporte_beta"/>
</dbReference>
<dbReference type="InterPro" id="IPR051551">
    <property type="entry name" value="Autotransporter_adhesion"/>
</dbReference>
<sequence>MKRILLLPLILTSILSCGSSGGGGGSGGGGSGATATPVAPSIPFNPGDPHNVQETRSEGYDGAGVTVGIIDTRFNVTNAEFKDSSGNSRLSEDASFVGVNNIHGSLVAEVIGGKTIGMAPDVKMYGAAAGAVCSDGTNRCISPKVRMYEDLYNSGVRIFNQSFGIDSLSVTDAKKTDFPLSDPVINFYAEKAGTDSLFIWANGNAGKDQPQIESGLPYLYPELQKGWIAVTAVDSQTGEISSYANKCGVAQNWCIAAVGDYTFHVSNVTGEGTSFASPAVTGAAALVQQKYPWMNGDLIRQSILSTATDVGAAGVDAVYGWGLLNASKAANGPALFDKRLALGDYVNVSFDNYTSTFSNNISGDAGLTKSGSGTLILSGNNTYTGKNIVNGGILKVNGQVLSQVDIQSNGTLLVDGGIIQNNVLNHGGTMINEGNGTTIHGIYMASSEAVTEHAMGAEFKVHGRVILNNSKLYIKTPGAGHNIYKYINSSEGISGRVLSASEGIESTFGSVVVPVLLNSEITQDSNNIDLKITRKNVAEFSAAEYNSDSTRNNSSENLEKVFQVLDNSEANELFRVQAALIQQSSSHTFAVTLDSISGQIYASAQALTFQQMQAVNKDLSNRLSMAGYNKDNTGVWFNALGGAGQLYESGYAKADTHFYGGQLGVDKNITDNIILGAAAAFTEAKADFDRYAGKAKSQNVGISLYGKYTFAGDNMYMLGRVGAAYITSDVDRDVVIGNYAEKLSADHDDYAFSGYGELGYKFMVTENIGLTPFAGLMYESVRRGSFSEDDSLFGLKADSKTYNQSSGLVGVKAETTFNWMAGKTTLQSYLTWQGAFNDEDLSFDAAYTGMPDQKFKVEGIGLADNTTWFGIGALTEITAVWSWYANYDMQIEKSRIMNNVFSVGARYSFH</sequence>
<dbReference type="GO" id="GO:0004252">
    <property type="term" value="F:serine-type endopeptidase activity"/>
    <property type="evidence" value="ECO:0007669"/>
    <property type="project" value="UniProtKB-UniRule"/>
</dbReference>
<evidence type="ECO:0000313" key="9">
    <source>
        <dbReference type="EMBL" id="ACZ07020.1"/>
    </source>
</evidence>
<feature type="active site" description="Charge relay system" evidence="5">
    <location>
        <position position="71"/>
    </location>
</feature>
<feature type="chain" id="PRO_5003019751" evidence="7">
    <location>
        <begin position="19"/>
        <end position="910"/>
    </location>
</feature>
<evidence type="ECO:0000256" key="2">
    <source>
        <dbReference type="ARBA" id="ARBA00022729"/>
    </source>
</evidence>
<dbReference type="Proteomes" id="UP000000845">
    <property type="component" value="Chromosome"/>
</dbReference>
<dbReference type="Pfam" id="PF00082">
    <property type="entry name" value="Peptidase_S8"/>
    <property type="match status" value="1"/>
</dbReference>